<accession>A0A133YG52</accession>
<sequence>MLLGEKIRNARVEAGLTQEELAEMIMVSRAAIAKWEGGRGLPDVANLKVIADALGVTVDYLLDKDNAIDLSIIKKPIDLAKYGLNAKLGVRKKNKMKDQIIRDEYPDAEIIMLTVTKFIPNSSEKFMDNFIGFITTLFGGIPLFDTFAFGKAVESIGSEQYYLVNKKEKQFFVLITDEHIISRMMRVKFTDKKMCVGDKEFTQVGKLRDK</sequence>
<dbReference type="CDD" id="cd00093">
    <property type="entry name" value="HTH_XRE"/>
    <property type="match status" value="1"/>
</dbReference>
<dbReference type="Pfam" id="PF01381">
    <property type="entry name" value="HTH_3"/>
    <property type="match status" value="1"/>
</dbReference>
<reference evidence="4" key="1">
    <citation type="submission" date="2016-01" db="EMBL/GenBank/DDBJ databases">
        <authorList>
            <person name="Mitreva M."/>
            <person name="Pepin K.H."/>
            <person name="Mihindukulasuriya K.A."/>
            <person name="Fulton R."/>
            <person name="Fronick C."/>
            <person name="O'Laughlin M."/>
            <person name="Miner T."/>
            <person name="Herter B."/>
            <person name="Rosa B.A."/>
            <person name="Cordes M."/>
            <person name="Tomlinson C."/>
            <person name="Wollam A."/>
            <person name="Palsikar V.B."/>
            <person name="Mardis E.R."/>
            <person name="Wilson R.K."/>
        </authorList>
    </citation>
    <scope>NUCLEOTIDE SEQUENCE [LARGE SCALE GENOMIC DNA]</scope>
    <source>
        <strain evidence="4">KA00274</strain>
    </source>
</reference>
<dbReference type="InterPro" id="IPR010982">
    <property type="entry name" value="Lambda_DNA-bd_dom_sf"/>
</dbReference>
<dbReference type="SUPFAM" id="SSF47413">
    <property type="entry name" value="lambda repressor-like DNA-binding domains"/>
    <property type="match status" value="1"/>
</dbReference>
<evidence type="ECO:0000313" key="3">
    <source>
        <dbReference type="EMBL" id="KXB42170.1"/>
    </source>
</evidence>
<evidence type="ECO:0000256" key="1">
    <source>
        <dbReference type="ARBA" id="ARBA00023125"/>
    </source>
</evidence>
<evidence type="ECO:0000259" key="2">
    <source>
        <dbReference type="PROSITE" id="PS50943"/>
    </source>
</evidence>
<comment type="caution">
    <text evidence="3">The sequence shown here is derived from an EMBL/GenBank/DDBJ whole genome shotgun (WGS) entry which is preliminary data.</text>
</comment>
<dbReference type="Proteomes" id="UP000070080">
    <property type="component" value="Unassembled WGS sequence"/>
</dbReference>
<dbReference type="PANTHER" id="PTHR46558">
    <property type="entry name" value="TRACRIPTIONAL REGULATORY PROTEIN-RELATED-RELATED"/>
    <property type="match status" value="1"/>
</dbReference>
<dbReference type="PANTHER" id="PTHR46558:SF11">
    <property type="entry name" value="HTH-TYPE TRANSCRIPTIONAL REGULATOR XRE"/>
    <property type="match status" value="1"/>
</dbReference>
<dbReference type="GO" id="GO:0003677">
    <property type="term" value="F:DNA binding"/>
    <property type="evidence" value="ECO:0007669"/>
    <property type="project" value="UniProtKB-KW"/>
</dbReference>
<keyword evidence="1 3" id="KW-0238">DNA-binding</keyword>
<dbReference type="EMBL" id="LSCV01000006">
    <property type="protein sequence ID" value="KXB42170.1"/>
    <property type="molecule type" value="Genomic_DNA"/>
</dbReference>
<dbReference type="STRING" id="1497955.HMPREF1872_00449"/>
<organism evidence="3 4">
    <name type="scientific">Amygdalobacter nucleatus</name>
    <dbReference type="NCBI Taxonomy" id="3029274"/>
    <lineage>
        <taxon>Bacteria</taxon>
        <taxon>Bacillati</taxon>
        <taxon>Bacillota</taxon>
        <taxon>Clostridia</taxon>
        <taxon>Eubacteriales</taxon>
        <taxon>Oscillospiraceae</taxon>
        <taxon>Amygdalobacter</taxon>
    </lineage>
</organism>
<protein>
    <submittedName>
        <fullName evidence="3">DNA-binding helix-turn-helix protein</fullName>
    </submittedName>
</protein>
<proteinExistence type="predicted"/>
<dbReference type="PROSITE" id="PS50943">
    <property type="entry name" value="HTH_CROC1"/>
    <property type="match status" value="1"/>
</dbReference>
<evidence type="ECO:0000313" key="4">
    <source>
        <dbReference type="Proteomes" id="UP000070080"/>
    </source>
</evidence>
<feature type="domain" description="HTH cro/C1-type" evidence="2">
    <location>
        <begin position="7"/>
        <end position="61"/>
    </location>
</feature>
<name>A0A133YG52_9FIRM</name>
<dbReference type="Gene3D" id="1.10.260.40">
    <property type="entry name" value="lambda repressor-like DNA-binding domains"/>
    <property type="match status" value="1"/>
</dbReference>
<dbReference type="RefSeq" id="WP_066713354.1">
    <property type="nucleotide sequence ID" value="NZ_JARFNM010000001.1"/>
</dbReference>
<keyword evidence="4" id="KW-1185">Reference proteome</keyword>
<dbReference type="OrthoDB" id="9801008at2"/>
<dbReference type="SMART" id="SM00530">
    <property type="entry name" value="HTH_XRE"/>
    <property type="match status" value="1"/>
</dbReference>
<dbReference type="AlphaFoldDB" id="A0A133YG52"/>
<gene>
    <name evidence="3" type="ORF">HMPREF1872_00449</name>
</gene>
<dbReference type="PATRIC" id="fig|1497955.3.peg.432"/>
<dbReference type="InterPro" id="IPR001387">
    <property type="entry name" value="Cro/C1-type_HTH"/>
</dbReference>